<name>A0A5B7I4F1_PORTR</name>
<feature type="region of interest" description="Disordered" evidence="1">
    <location>
        <begin position="19"/>
        <end position="54"/>
    </location>
</feature>
<evidence type="ECO:0000313" key="2">
    <source>
        <dbReference type="EMBL" id="MPC76826.1"/>
    </source>
</evidence>
<evidence type="ECO:0000256" key="1">
    <source>
        <dbReference type="SAM" id="MobiDB-lite"/>
    </source>
</evidence>
<dbReference type="Proteomes" id="UP000324222">
    <property type="component" value="Unassembled WGS sequence"/>
</dbReference>
<dbReference type="AlphaFoldDB" id="A0A5B7I4F1"/>
<proteinExistence type="predicted"/>
<comment type="caution">
    <text evidence="2">The sequence shown here is derived from an EMBL/GenBank/DDBJ whole genome shotgun (WGS) entry which is preliminary data.</text>
</comment>
<keyword evidence="3" id="KW-1185">Reference proteome</keyword>
<accession>A0A5B7I4F1</accession>
<dbReference type="EMBL" id="VSRR010044310">
    <property type="protein sequence ID" value="MPC76826.1"/>
    <property type="molecule type" value="Genomic_DNA"/>
</dbReference>
<sequence length="81" mass="7850">MVAPPSPIVARDAPVAAQATGHPATGHLTRHSHSAGYGQQVAGHTGSTAAGEGGAQLVPVAAGGGELLGVREEGHPSVKEA</sequence>
<reference evidence="2 3" key="1">
    <citation type="submission" date="2019-05" db="EMBL/GenBank/DDBJ databases">
        <title>Another draft genome of Portunus trituberculatus and its Hox gene families provides insights of decapod evolution.</title>
        <authorList>
            <person name="Jeong J.-H."/>
            <person name="Song I."/>
            <person name="Kim S."/>
            <person name="Choi T."/>
            <person name="Kim D."/>
            <person name="Ryu S."/>
            <person name="Kim W."/>
        </authorList>
    </citation>
    <scope>NUCLEOTIDE SEQUENCE [LARGE SCALE GENOMIC DNA]</scope>
    <source>
        <tissue evidence="2">Muscle</tissue>
    </source>
</reference>
<protein>
    <submittedName>
        <fullName evidence="2">Uncharacterized protein</fullName>
    </submittedName>
</protein>
<gene>
    <name evidence="2" type="ORF">E2C01_071258</name>
</gene>
<evidence type="ECO:0000313" key="3">
    <source>
        <dbReference type="Proteomes" id="UP000324222"/>
    </source>
</evidence>
<organism evidence="2 3">
    <name type="scientific">Portunus trituberculatus</name>
    <name type="common">Swimming crab</name>
    <name type="synonym">Neptunus trituberculatus</name>
    <dbReference type="NCBI Taxonomy" id="210409"/>
    <lineage>
        <taxon>Eukaryota</taxon>
        <taxon>Metazoa</taxon>
        <taxon>Ecdysozoa</taxon>
        <taxon>Arthropoda</taxon>
        <taxon>Crustacea</taxon>
        <taxon>Multicrustacea</taxon>
        <taxon>Malacostraca</taxon>
        <taxon>Eumalacostraca</taxon>
        <taxon>Eucarida</taxon>
        <taxon>Decapoda</taxon>
        <taxon>Pleocyemata</taxon>
        <taxon>Brachyura</taxon>
        <taxon>Eubrachyura</taxon>
        <taxon>Portunoidea</taxon>
        <taxon>Portunidae</taxon>
        <taxon>Portuninae</taxon>
        <taxon>Portunus</taxon>
    </lineage>
</organism>